<accession>A0A0J0XRQ9</accession>
<feature type="domain" description="Sulfatase N-terminal" evidence="3">
    <location>
        <begin position="26"/>
        <end position="384"/>
    </location>
</feature>
<dbReference type="OrthoDB" id="103349at2759"/>
<feature type="chain" id="PRO_5005245611" evidence="2">
    <location>
        <begin position="22"/>
        <end position="597"/>
    </location>
</feature>
<dbReference type="PANTHER" id="PTHR43108:SF8">
    <property type="entry name" value="SD21168P"/>
    <property type="match status" value="1"/>
</dbReference>
<name>A0A0J0XRQ9_9TREE</name>
<dbReference type="GO" id="GO:0008449">
    <property type="term" value="F:N-acetylglucosamine-6-sulfatase activity"/>
    <property type="evidence" value="ECO:0007669"/>
    <property type="project" value="TreeGrafter"/>
</dbReference>
<reference evidence="4 5" key="1">
    <citation type="submission" date="2015-03" db="EMBL/GenBank/DDBJ databases">
        <title>Genomics and transcriptomics of the oil-accumulating basidiomycete yeast T. oleaginosus allow insights into substrate utilization and the diverse evolutionary trajectories of mating systems in fungi.</title>
        <authorList>
            <consortium name="DOE Joint Genome Institute"/>
            <person name="Kourist R."/>
            <person name="Kracht O."/>
            <person name="Bracharz F."/>
            <person name="Lipzen A."/>
            <person name="Nolan M."/>
            <person name="Ohm R."/>
            <person name="Grigoriev I."/>
            <person name="Sun S."/>
            <person name="Heitman J."/>
            <person name="Bruck T."/>
            <person name="Nowrousian M."/>
        </authorList>
    </citation>
    <scope>NUCLEOTIDE SEQUENCE [LARGE SCALE GENOMIC DNA]</scope>
    <source>
        <strain evidence="4 5">IBC0246</strain>
    </source>
</reference>
<dbReference type="STRING" id="879819.A0A0J0XRQ9"/>
<comment type="similarity">
    <text evidence="1">Belongs to the sulfatase family.</text>
</comment>
<organism evidence="4 5">
    <name type="scientific">Cutaneotrichosporon oleaginosum</name>
    <dbReference type="NCBI Taxonomy" id="879819"/>
    <lineage>
        <taxon>Eukaryota</taxon>
        <taxon>Fungi</taxon>
        <taxon>Dikarya</taxon>
        <taxon>Basidiomycota</taxon>
        <taxon>Agaricomycotina</taxon>
        <taxon>Tremellomycetes</taxon>
        <taxon>Trichosporonales</taxon>
        <taxon>Trichosporonaceae</taxon>
        <taxon>Cutaneotrichosporon</taxon>
    </lineage>
</organism>
<proteinExistence type="inferred from homology"/>
<dbReference type="GO" id="GO:0005539">
    <property type="term" value="F:glycosaminoglycan binding"/>
    <property type="evidence" value="ECO:0007669"/>
    <property type="project" value="TreeGrafter"/>
</dbReference>
<dbReference type="Proteomes" id="UP000053611">
    <property type="component" value="Unassembled WGS sequence"/>
</dbReference>
<dbReference type="InterPro" id="IPR000917">
    <property type="entry name" value="Sulfatase_N"/>
</dbReference>
<dbReference type="CDD" id="cd16147">
    <property type="entry name" value="G6S"/>
    <property type="match status" value="1"/>
</dbReference>
<dbReference type="AlphaFoldDB" id="A0A0J0XRQ9"/>
<keyword evidence="5" id="KW-1185">Reference proteome</keyword>
<dbReference type="SUPFAM" id="SSF53649">
    <property type="entry name" value="Alkaline phosphatase-like"/>
    <property type="match status" value="1"/>
</dbReference>
<dbReference type="EMBL" id="KQ087192">
    <property type="protein sequence ID" value="KLT43770.1"/>
    <property type="molecule type" value="Genomic_DNA"/>
</dbReference>
<feature type="signal peptide" evidence="2">
    <location>
        <begin position="1"/>
        <end position="21"/>
    </location>
</feature>
<dbReference type="Gene3D" id="3.40.720.10">
    <property type="entry name" value="Alkaline Phosphatase, subunit A"/>
    <property type="match status" value="1"/>
</dbReference>
<evidence type="ECO:0000256" key="1">
    <source>
        <dbReference type="ARBA" id="ARBA00008779"/>
    </source>
</evidence>
<sequence>MHHTLMLALLLLTLAAASASAAPKKPNIVLILTDDQDSGTLHRRFLPHTFSALIDHGLSLPNFFTPVSLCCPARVSLLRAQHAHNHNVTFVSAPWGGWDVFNARGYVGHTLPDFLQRAGYATFYTGKYMNAHTEENCESMPVSGFTSSDILVDPYTYDYWNPGFSRDNGPVTVHRGEYSTDLVRDKALGYLEDGLAGNEPFFLGIAPIGPHSWIPHDSPHSPTGVVMHVPAAHPRHANLFGTEQLPRSASWNPAKPHGVSWVRTLPRLTATQEAYLDEFHRGRLRALAAVDEMVGAVVQRLERAGALDNTYIFYTCAFRDGGAETADNGYAMGTHRRQPGKTLAFEEDMRVPFVVRGPGVRKGTGDASYGIVDLARTIMDIAGAQADYVDDGARMDIHGHHEARDAKDASDDNASDARHARHARHALAEYWVLGVEEGIYGGPWRTNNTYRTLRISDTVHSRKTSLSYAVWCTGERELYDLEADPLQTANLLAGLNARGPFADFALLGAESAALLARLDALLLVLKTCVGDTCRRPWSALLPRAQTLQDALAAQYDAYFAALPRVRYAGCALGYRAEMEQPEWDGAWAYVPPLVVQP</sequence>
<protein>
    <submittedName>
        <fullName evidence="4">Putative arylsulfatase</fullName>
    </submittedName>
</protein>
<gene>
    <name evidence="4" type="ORF">CC85DRAFT_243724</name>
</gene>
<dbReference type="Pfam" id="PF00884">
    <property type="entry name" value="Sulfatase"/>
    <property type="match status" value="1"/>
</dbReference>
<evidence type="ECO:0000256" key="2">
    <source>
        <dbReference type="SAM" id="SignalP"/>
    </source>
</evidence>
<evidence type="ECO:0000313" key="5">
    <source>
        <dbReference type="Proteomes" id="UP000053611"/>
    </source>
</evidence>
<evidence type="ECO:0000259" key="3">
    <source>
        <dbReference type="Pfam" id="PF00884"/>
    </source>
</evidence>
<dbReference type="InterPro" id="IPR017850">
    <property type="entry name" value="Alkaline_phosphatase_core_sf"/>
</dbReference>
<keyword evidence="2" id="KW-0732">Signal</keyword>
<evidence type="ECO:0000313" key="4">
    <source>
        <dbReference type="EMBL" id="KLT43770.1"/>
    </source>
</evidence>
<dbReference type="PANTHER" id="PTHR43108">
    <property type="entry name" value="N-ACETYLGLUCOSAMINE-6-SULFATASE FAMILY MEMBER"/>
    <property type="match status" value="1"/>
</dbReference>